<dbReference type="Proteomes" id="UP000515977">
    <property type="component" value="Chromosome"/>
</dbReference>
<keyword evidence="3" id="KW-1185">Reference proteome</keyword>
<feature type="transmembrane region" description="Helical" evidence="1">
    <location>
        <begin position="6"/>
        <end position="27"/>
    </location>
</feature>
<dbReference type="AlphaFoldDB" id="A0A7G9QTR6"/>
<organism evidence="2 3">
    <name type="scientific">Thermomonas brevis</name>
    <dbReference type="NCBI Taxonomy" id="215691"/>
    <lineage>
        <taxon>Bacteria</taxon>
        <taxon>Pseudomonadati</taxon>
        <taxon>Pseudomonadota</taxon>
        <taxon>Gammaproteobacteria</taxon>
        <taxon>Lysobacterales</taxon>
        <taxon>Lysobacteraceae</taxon>
        <taxon>Thermomonas</taxon>
    </lineage>
</organism>
<protein>
    <submittedName>
        <fullName evidence="2">Uncharacterized protein</fullName>
    </submittedName>
</protein>
<dbReference type="EMBL" id="CP060711">
    <property type="protein sequence ID" value="QNN46741.1"/>
    <property type="molecule type" value="Genomic_DNA"/>
</dbReference>
<dbReference type="KEGG" id="tbv:H9L17_00660"/>
<keyword evidence="1" id="KW-0472">Membrane</keyword>
<gene>
    <name evidence="2" type="ORF">H9L17_00660</name>
</gene>
<keyword evidence="1" id="KW-0812">Transmembrane</keyword>
<reference evidence="2 3" key="1">
    <citation type="submission" date="2020-08" db="EMBL/GenBank/DDBJ databases">
        <title>Genome sequence of Thermomonas brevis KACC 16975T.</title>
        <authorList>
            <person name="Hyun D.-W."/>
            <person name="Bae J.-W."/>
        </authorList>
    </citation>
    <scope>NUCLEOTIDE SEQUENCE [LARGE SCALE GENOMIC DNA]</scope>
    <source>
        <strain evidence="2 3">KACC 16975</strain>
    </source>
</reference>
<sequence length="61" mass="6774">MKASDIAAWWGARLATLVFGWDIYMWAMSGPRLVVKGEANPKATEDELLALAQRIHPNPAH</sequence>
<name>A0A7G9QTR6_9GAMM</name>
<accession>A0A7G9QTR6</accession>
<evidence type="ECO:0000256" key="1">
    <source>
        <dbReference type="SAM" id="Phobius"/>
    </source>
</evidence>
<proteinExistence type="predicted"/>
<keyword evidence="1" id="KW-1133">Transmembrane helix</keyword>
<dbReference type="RefSeq" id="WP_187570504.1">
    <property type="nucleotide sequence ID" value="NZ_CP060711.1"/>
</dbReference>
<evidence type="ECO:0000313" key="3">
    <source>
        <dbReference type="Proteomes" id="UP000515977"/>
    </source>
</evidence>
<evidence type="ECO:0000313" key="2">
    <source>
        <dbReference type="EMBL" id="QNN46741.1"/>
    </source>
</evidence>